<organism evidence="2 3">
    <name type="scientific">Aquatica leii</name>
    <dbReference type="NCBI Taxonomy" id="1421715"/>
    <lineage>
        <taxon>Eukaryota</taxon>
        <taxon>Metazoa</taxon>
        <taxon>Ecdysozoa</taxon>
        <taxon>Arthropoda</taxon>
        <taxon>Hexapoda</taxon>
        <taxon>Insecta</taxon>
        <taxon>Pterygota</taxon>
        <taxon>Neoptera</taxon>
        <taxon>Endopterygota</taxon>
        <taxon>Coleoptera</taxon>
        <taxon>Polyphaga</taxon>
        <taxon>Elateriformia</taxon>
        <taxon>Elateroidea</taxon>
        <taxon>Lampyridae</taxon>
        <taxon>Luciolinae</taxon>
        <taxon>Aquatica</taxon>
    </lineage>
</organism>
<name>A0AAN7QIV0_9COLE</name>
<feature type="region of interest" description="Disordered" evidence="1">
    <location>
        <begin position="1"/>
        <end position="29"/>
    </location>
</feature>
<dbReference type="EMBL" id="JARPUR010000003">
    <property type="protein sequence ID" value="KAK4880038.1"/>
    <property type="molecule type" value="Genomic_DNA"/>
</dbReference>
<gene>
    <name evidence="2" type="ORF">RN001_008184</name>
</gene>
<sequence>MSGGPSRDRDIGRKWESGASKRKRKAETIMSNQAMSSSMMKFLKKHSSGVTLKSEKICDSENKEQIVHIRRSFIELDPGKAHRESLNLSDSGNSGNFIDLFKLLSKYDLTLKEHFHDIQNELITFISKSLIDEIINRVKQAKYYAFMLDCTRDISRVEQMSIILRFCNISTGAIKEYFIDFIAVSETTGDKRWDLIKTKLKLTLKSLSETRWESRIAAVRAIFLQFDDVIECVTDLKNQTDDSETLSDCKAVLNKMLTFEFIVAIHVWYEILLRVNNISKLWQSVQVNLKVAIDTLRSFRDWIQEFCNTGFERSLAEARWFVEKSRHIDEPIQSIEMQYRVNFFNTMIDAIIVDTECRFKALNEYFERFGLFTILII</sequence>
<comment type="caution">
    <text evidence="2">The sequence shown here is derived from an EMBL/GenBank/DDBJ whole genome shotgun (WGS) entry which is preliminary data.</text>
</comment>
<evidence type="ECO:0000256" key="1">
    <source>
        <dbReference type="SAM" id="MobiDB-lite"/>
    </source>
</evidence>
<keyword evidence="3" id="KW-1185">Reference proteome</keyword>
<dbReference type="PANTHER" id="PTHR45749">
    <property type="match status" value="1"/>
</dbReference>
<dbReference type="AlphaFoldDB" id="A0AAN7QIV0"/>
<accession>A0AAN7QIV0</accession>
<dbReference type="Proteomes" id="UP001353858">
    <property type="component" value="Unassembled WGS sequence"/>
</dbReference>
<evidence type="ECO:0000313" key="2">
    <source>
        <dbReference type="EMBL" id="KAK4880038.1"/>
    </source>
</evidence>
<proteinExistence type="predicted"/>
<evidence type="ECO:0000313" key="3">
    <source>
        <dbReference type="Proteomes" id="UP001353858"/>
    </source>
</evidence>
<protein>
    <recommendedName>
        <fullName evidence="4">DUF4371 domain-containing protein</fullName>
    </recommendedName>
</protein>
<feature type="compositionally biased region" description="Basic and acidic residues" evidence="1">
    <location>
        <begin position="1"/>
        <end position="16"/>
    </location>
</feature>
<dbReference type="PANTHER" id="PTHR45749:SF21">
    <property type="entry name" value="DUF4371 DOMAIN-CONTAINING PROTEIN"/>
    <property type="match status" value="1"/>
</dbReference>
<evidence type="ECO:0008006" key="4">
    <source>
        <dbReference type="Google" id="ProtNLM"/>
    </source>
</evidence>
<reference evidence="3" key="1">
    <citation type="submission" date="2023-01" db="EMBL/GenBank/DDBJ databases">
        <title>Key to firefly adult light organ development and bioluminescence: homeobox transcription factors regulate luciferase expression and transportation to peroxisome.</title>
        <authorList>
            <person name="Fu X."/>
        </authorList>
    </citation>
    <scope>NUCLEOTIDE SEQUENCE [LARGE SCALE GENOMIC DNA]</scope>
</reference>